<dbReference type="InterPro" id="IPR023346">
    <property type="entry name" value="Lysozyme-like_dom_sf"/>
</dbReference>
<dbReference type="EMBL" id="UGEM01000004">
    <property type="protein sequence ID" value="STP22245.1"/>
    <property type="molecule type" value="Genomic_DNA"/>
</dbReference>
<proteinExistence type="inferred from homology"/>
<reference evidence="4 5" key="1">
    <citation type="submission" date="2018-06" db="EMBL/GenBank/DDBJ databases">
        <authorList>
            <consortium name="Pathogen Informatics"/>
            <person name="Doyle S."/>
        </authorList>
    </citation>
    <scope>NUCLEOTIDE SEQUENCE [LARGE SCALE GENOMIC DNA]</scope>
    <source>
        <strain evidence="4 5">NCTC9075</strain>
    </source>
</reference>
<evidence type="ECO:0000256" key="1">
    <source>
        <dbReference type="ARBA" id="ARBA00007734"/>
    </source>
</evidence>
<evidence type="ECO:0000313" key="5">
    <source>
        <dbReference type="Proteomes" id="UP000254181"/>
    </source>
</evidence>
<dbReference type="GO" id="GO:0016829">
    <property type="term" value="F:lyase activity"/>
    <property type="evidence" value="ECO:0007669"/>
    <property type="project" value="UniProtKB-KW"/>
</dbReference>
<evidence type="ECO:0000259" key="3">
    <source>
        <dbReference type="Pfam" id="PF01464"/>
    </source>
</evidence>
<accession>A0A377KEU3</accession>
<dbReference type="PANTHER" id="PTHR37423:SF5">
    <property type="entry name" value="SOLUBLE LYTIC MUREIN TRANSGLYCOSYLASE"/>
    <property type="match status" value="1"/>
</dbReference>
<feature type="domain" description="Transglycosylase SLT" evidence="3">
    <location>
        <begin position="3"/>
        <end position="34"/>
    </location>
</feature>
<gene>
    <name evidence="4" type="primary">slt_1</name>
    <name evidence="4" type="ORF">NCTC9075_05725</name>
</gene>
<dbReference type="PANTHER" id="PTHR37423">
    <property type="entry name" value="SOLUBLE LYTIC MUREIN TRANSGLYCOSYLASE-RELATED"/>
    <property type="match status" value="1"/>
</dbReference>
<organism evidence="4 5">
    <name type="scientific">Escherichia coli</name>
    <dbReference type="NCBI Taxonomy" id="562"/>
    <lineage>
        <taxon>Bacteria</taxon>
        <taxon>Pseudomonadati</taxon>
        <taxon>Pseudomonadota</taxon>
        <taxon>Gammaproteobacteria</taxon>
        <taxon>Enterobacterales</taxon>
        <taxon>Enterobacteriaceae</taxon>
        <taxon>Escherichia</taxon>
    </lineage>
</organism>
<dbReference type="Proteomes" id="UP000254181">
    <property type="component" value="Unassembled WGS sequence"/>
</dbReference>
<keyword evidence="2" id="KW-0732">Signal</keyword>
<name>A0A377KEU3_ECOLX</name>
<evidence type="ECO:0000313" key="4">
    <source>
        <dbReference type="EMBL" id="STP22245.1"/>
    </source>
</evidence>
<dbReference type="Pfam" id="PF01464">
    <property type="entry name" value="SLT"/>
    <property type="match status" value="1"/>
</dbReference>
<dbReference type="InterPro" id="IPR008258">
    <property type="entry name" value="Transglycosylase_SLT_dom_1"/>
</dbReference>
<comment type="similarity">
    <text evidence="1">Belongs to the transglycosylase Slt family.</text>
</comment>
<sequence>MFISQFGNNRIFSSAAYNAGPGRVRTWLGNSAGRIDAVAFVESIPFSETRGYVKNVLAYDAYYRYFMGDKTDVDERHGRGRRY</sequence>
<dbReference type="AlphaFoldDB" id="A0A377KEU3"/>
<dbReference type="SUPFAM" id="SSF53955">
    <property type="entry name" value="Lysozyme-like"/>
    <property type="match status" value="1"/>
</dbReference>
<protein>
    <submittedName>
        <fullName evidence="4">Murein transglycosylase</fullName>
        <ecNumber evidence="4">4.2.2.-</ecNumber>
    </submittedName>
</protein>
<dbReference type="EC" id="4.2.2.-" evidence="4"/>
<dbReference type="Gene3D" id="1.10.530.10">
    <property type="match status" value="1"/>
</dbReference>
<evidence type="ECO:0000256" key="2">
    <source>
        <dbReference type="ARBA" id="ARBA00022729"/>
    </source>
</evidence>
<keyword evidence="4" id="KW-0456">Lyase</keyword>